<name>D4LE23_RUMC1</name>
<dbReference type="OrthoDB" id="2049424at2"/>
<feature type="transmembrane region" description="Helical" evidence="1">
    <location>
        <begin position="83"/>
        <end position="104"/>
    </location>
</feature>
<evidence type="ECO:0000313" key="3">
    <source>
        <dbReference type="Proteomes" id="UP000007054"/>
    </source>
</evidence>
<evidence type="ECO:0008006" key="4">
    <source>
        <dbReference type="Google" id="ProtNLM"/>
    </source>
</evidence>
<dbReference type="GeneID" id="83156493"/>
<dbReference type="RefSeq" id="WP_015558774.1">
    <property type="nucleotide sequence ID" value="NC_021039.1"/>
</dbReference>
<reference evidence="2" key="1">
    <citation type="submission" date="2010-03" db="EMBL/GenBank/DDBJ databases">
        <title>The genome sequence of Ruminococcus sp. 18P13.</title>
        <authorList>
            <consortium name="metaHIT consortium -- http://www.metahit.eu/"/>
            <person name="Pajon A."/>
            <person name="Turner K."/>
            <person name="Parkhill J."/>
            <person name="Bernalier A."/>
        </authorList>
    </citation>
    <scope>NUCLEOTIDE SEQUENCE [LARGE SCALE GENOMIC DNA]</scope>
    <source>
        <strain evidence="2">Type strain: 18P13</strain>
    </source>
</reference>
<keyword evidence="1" id="KW-1133">Transmembrane helix</keyword>
<dbReference type="STRING" id="213810.RUM_18140"/>
<gene>
    <name evidence="2" type="ordered locus">RUM_18140</name>
</gene>
<keyword evidence="3" id="KW-1185">Reference proteome</keyword>
<dbReference type="InterPro" id="IPR017259">
    <property type="entry name" value="UCP037672"/>
</dbReference>
<proteinExistence type="predicted"/>
<evidence type="ECO:0000256" key="1">
    <source>
        <dbReference type="SAM" id="Phobius"/>
    </source>
</evidence>
<protein>
    <recommendedName>
        <fullName evidence="4">DUF3784 domain-containing protein</fullName>
    </recommendedName>
</protein>
<dbReference type="BioCyc" id="RCHA213810:RUM_RS08800-MONOMER"/>
<sequence length="108" mass="11869">MMGTIILGILLGAIATTAFVVGGLQLAEKGPLLNNSYFYASEKERAEMNKSPYYRQSGVVLLLVGVIFLLNCIAVFGQIRWMIWFVLLTAGVTLLYAVISSIHIDKTK</sequence>
<reference evidence="2" key="2">
    <citation type="submission" date="2010-03" db="EMBL/GenBank/DDBJ databases">
        <authorList>
            <person name="Pajon A."/>
        </authorList>
    </citation>
    <scope>NUCLEOTIDE SEQUENCE</scope>
    <source>
        <strain evidence="2">Type strain: 18P13</strain>
    </source>
</reference>
<organism evidence="2 3">
    <name type="scientific">Ruminococcus champanellensis (strain DSM 18848 / JCM 17042 / KCTC 15320 / 18P13)</name>
    <dbReference type="NCBI Taxonomy" id="213810"/>
    <lineage>
        <taxon>Bacteria</taxon>
        <taxon>Bacillati</taxon>
        <taxon>Bacillota</taxon>
        <taxon>Clostridia</taxon>
        <taxon>Eubacteriales</taxon>
        <taxon>Oscillospiraceae</taxon>
        <taxon>Ruminococcus</taxon>
    </lineage>
</organism>
<keyword evidence="1" id="KW-0812">Transmembrane</keyword>
<dbReference type="KEGG" id="rch:RUM_18140"/>
<dbReference type="Proteomes" id="UP000007054">
    <property type="component" value="Chromosome"/>
</dbReference>
<evidence type="ECO:0000313" key="2">
    <source>
        <dbReference type="EMBL" id="CBL17868.1"/>
    </source>
</evidence>
<dbReference type="EMBL" id="FP929052">
    <property type="protein sequence ID" value="CBL17868.1"/>
    <property type="molecule type" value="Genomic_DNA"/>
</dbReference>
<dbReference type="Pfam" id="PF12650">
    <property type="entry name" value="DUF3784"/>
    <property type="match status" value="1"/>
</dbReference>
<accession>D4LE23</accession>
<keyword evidence="1" id="KW-0472">Membrane</keyword>
<dbReference type="AlphaFoldDB" id="D4LE23"/>
<dbReference type="PATRIC" id="fig|213810.4.peg.1710"/>
<feature type="transmembrane region" description="Helical" evidence="1">
    <location>
        <begin position="58"/>
        <end position="76"/>
    </location>
</feature>
<dbReference type="HOGENOM" id="CLU_2193523_0_0_9"/>